<name>A0AAN7YSW0_9PEZI</name>
<proteinExistence type="predicted"/>
<comment type="caution">
    <text evidence="3">The sequence shown here is derived from an EMBL/GenBank/DDBJ whole genome shotgun (WGS) entry which is preliminary data.</text>
</comment>
<sequence>MPHKHTRKAGTKDDAHFNLAPTTKVRPLPAFAGVTKWKDAKKQQNGKKRAPEKPKQKTAVSTTTTIPTGYKEDDTPRAFARLMQFQTTRKRPSGLDDNVRSETKAKKRRKLDKDAEAKEADVTATVPEVKVDVPKIQPGERLADYAARVDQALPVSGLARKGKGAKIEGIKERQTKTEKRMQKMYASWREDDTRLKEKEEERIEEEEEKEDERRAMYGENYKGPDLTRALAAGNGKVEEDPWAVLKKKRKLAEAEAEAKEAAALSAQSEQTKKKKKGLKGVHDVVLAPPTIKVVPKEKFKVKNGAAVDVANVPGKAGSLKRREELGEARRDVIERYRAMMKQQKEG</sequence>
<feature type="compositionally biased region" description="Basic and acidic residues" evidence="2">
    <location>
        <begin position="188"/>
        <end position="201"/>
    </location>
</feature>
<feature type="region of interest" description="Disordered" evidence="2">
    <location>
        <begin position="1"/>
        <end position="120"/>
    </location>
</feature>
<protein>
    <submittedName>
        <fullName evidence="3">Uncharacterized protein</fullName>
    </submittedName>
</protein>
<feature type="region of interest" description="Disordered" evidence="2">
    <location>
        <begin position="159"/>
        <end position="220"/>
    </location>
</feature>
<feature type="compositionally biased region" description="Polar residues" evidence="2">
    <location>
        <begin position="58"/>
        <end position="67"/>
    </location>
</feature>
<feature type="coiled-coil region" evidence="1">
    <location>
        <begin position="244"/>
        <end position="271"/>
    </location>
</feature>
<dbReference type="PANTHER" id="PTHR40644">
    <property type="entry name" value="UPF0653 PROTEIN C607.02C"/>
    <property type="match status" value="1"/>
</dbReference>
<dbReference type="PANTHER" id="PTHR40644:SF1">
    <property type="entry name" value="UPF0653 PROTEIN C607.02C"/>
    <property type="match status" value="1"/>
</dbReference>
<evidence type="ECO:0000313" key="3">
    <source>
        <dbReference type="EMBL" id="KAK5118888.1"/>
    </source>
</evidence>
<keyword evidence="1" id="KW-0175">Coiled coil</keyword>
<accession>A0AAN7YSW0</accession>
<dbReference type="EMBL" id="JAVRRL010000001">
    <property type="protein sequence ID" value="KAK5118888.1"/>
    <property type="molecule type" value="Genomic_DNA"/>
</dbReference>
<dbReference type="AlphaFoldDB" id="A0AAN7YSW0"/>
<evidence type="ECO:0000313" key="4">
    <source>
        <dbReference type="Proteomes" id="UP001310890"/>
    </source>
</evidence>
<feature type="compositionally biased region" description="Basic and acidic residues" evidence="2">
    <location>
        <begin position="93"/>
        <end position="104"/>
    </location>
</feature>
<feature type="compositionally biased region" description="Basic and acidic residues" evidence="2">
    <location>
        <begin position="165"/>
        <end position="181"/>
    </location>
</feature>
<evidence type="ECO:0000256" key="1">
    <source>
        <dbReference type="SAM" id="Coils"/>
    </source>
</evidence>
<evidence type="ECO:0000256" key="2">
    <source>
        <dbReference type="SAM" id="MobiDB-lite"/>
    </source>
</evidence>
<reference evidence="3" key="1">
    <citation type="submission" date="2023-08" db="EMBL/GenBank/DDBJ databases">
        <title>Black Yeasts Isolated from many extreme environments.</title>
        <authorList>
            <person name="Coleine C."/>
            <person name="Stajich J.E."/>
            <person name="Selbmann L."/>
        </authorList>
    </citation>
    <scope>NUCLEOTIDE SEQUENCE</scope>
    <source>
        <strain evidence="3">CCFEE 5401</strain>
    </source>
</reference>
<feature type="compositionally biased region" description="Basic and acidic residues" evidence="2">
    <location>
        <begin position="111"/>
        <end position="120"/>
    </location>
</feature>
<organism evidence="3 4">
    <name type="scientific">Meristemomyces frigidus</name>
    <dbReference type="NCBI Taxonomy" id="1508187"/>
    <lineage>
        <taxon>Eukaryota</taxon>
        <taxon>Fungi</taxon>
        <taxon>Dikarya</taxon>
        <taxon>Ascomycota</taxon>
        <taxon>Pezizomycotina</taxon>
        <taxon>Dothideomycetes</taxon>
        <taxon>Dothideomycetidae</taxon>
        <taxon>Mycosphaerellales</taxon>
        <taxon>Teratosphaeriaceae</taxon>
        <taxon>Meristemomyces</taxon>
    </lineage>
</organism>
<gene>
    <name evidence="3" type="ORF">LTR62_000098</name>
</gene>
<dbReference type="Proteomes" id="UP001310890">
    <property type="component" value="Unassembled WGS sequence"/>
</dbReference>